<keyword evidence="5" id="KW-0547">Nucleotide-binding</keyword>
<evidence type="ECO:0000256" key="5">
    <source>
        <dbReference type="ARBA" id="ARBA00022741"/>
    </source>
</evidence>
<dbReference type="CDD" id="cd02508">
    <property type="entry name" value="ADP_Glucose_PP"/>
    <property type="match status" value="1"/>
</dbReference>
<feature type="domain" description="Nucleotidyl transferase" evidence="9">
    <location>
        <begin position="10"/>
        <end position="266"/>
    </location>
</feature>
<dbReference type="Pfam" id="PF00483">
    <property type="entry name" value="NTP_transferase"/>
    <property type="match status" value="1"/>
</dbReference>
<dbReference type="InterPro" id="IPR005835">
    <property type="entry name" value="NTP_transferase_dom"/>
</dbReference>
<evidence type="ECO:0000256" key="3">
    <source>
        <dbReference type="ARBA" id="ARBA00022679"/>
    </source>
</evidence>
<keyword evidence="4 11" id="KW-0548">Nucleotidyltransferase</keyword>
<dbReference type="GO" id="GO:0005524">
    <property type="term" value="F:ATP binding"/>
    <property type="evidence" value="ECO:0007669"/>
    <property type="project" value="UniProtKB-KW"/>
</dbReference>
<dbReference type="SUPFAM" id="SSF53448">
    <property type="entry name" value="Nucleotide-diphospho-sugar transferases"/>
    <property type="match status" value="1"/>
</dbReference>
<dbReference type="InterPro" id="IPR005836">
    <property type="entry name" value="ADP_Glu_pyroP_CS"/>
</dbReference>
<dbReference type="InterPro" id="IPR029044">
    <property type="entry name" value="Nucleotide-diphossugar_trans"/>
</dbReference>
<dbReference type="AlphaFoldDB" id="A0A7C2XZP7"/>
<dbReference type="InterPro" id="IPR056818">
    <property type="entry name" value="GlmU/GlgC-like_hexapep"/>
</dbReference>
<keyword evidence="2" id="KW-0321">Glycogen metabolism</keyword>
<dbReference type="Gene3D" id="3.90.550.10">
    <property type="entry name" value="Spore Coat Polysaccharide Biosynthesis Protein SpsA, Chain A"/>
    <property type="match status" value="1"/>
</dbReference>
<keyword evidence="7" id="KW-0320">Glycogen biosynthesis</keyword>
<organism evidence="11">
    <name type="scientific">Desulfurivibrio alkaliphilus</name>
    <dbReference type="NCBI Taxonomy" id="427923"/>
    <lineage>
        <taxon>Bacteria</taxon>
        <taxon>Pseudomonadati</taxon>
        <taxon>Thermodesulfobacteriota</taxon>
        <taxon>Desulfobulbia</taxon>
        <taxon>Desulfobulbales</taxon>
        <taxon>Desulfobulbaceae</taxon>
        <taxon>Desulfurivibrio</taxon>
    </lineage>
</organism>
<protein>
    <submittedName>
        <fullName evidence="11">Glucose-1-phosphate adenylyltransferase</fullName>
    </submittedName>
</protein>
<keyword evidence="8" id="KW-0119">Carbohydrate metabolism</keyword>
<dbReference type="Proteomes" id="UP000885986">
    <property type="component" value="Unassembled WGS sequence"/>
</dbReference>
<dbReference type="SUPFAM" id="SSF51161">
    <property type="entry name" value="Trimeric LpxA-like enzymes"/>
    <property type="match status" value="1"/>
</dbReference>
<evidence type="ECO:0000256" key="2">
    <source>
        <dbReference type="ARBA" id="ARBA00022600"/>
    </source>
</evidence>
<dbReference type="PROSITE" id="PS00809">
    <property type="entry name" value="ADP_GLC_PYROPHOSPH_2"/>
    <property type="match status" value="1"/>
</dbReference>
<comment type="similarity">
    <text evidence="1">Belongs to the bacterial/plant glucose-1-phosphate adenylyltransferase family.</text>
</comment>
<dbReference type="Gene3D" id="2.160.10.10">
    <property type="entry name" value="Hexapeptide repeat proteins"/>
    <property type="match status" value="1"/>
</dbReference>
<dbReference type="GO" id="GO:0005978">
    <property type="term" value="P:glycogen biosynthetic process"/>
    <property type="evidence" value="ECO:0007669"/>
    <property type="project" value="UniProtKB-KW"/>
</dbReference>
<evidence type="ECO:0000256" key="8">
    <source>
        <dbReference type="ARBA" id="ARBA00023277"/>
    </source>
</evidence>
<dbReference type="InterPro" id="IPR011831">
    <property type="entry name" value="ADP-Glc_PPase"/>
</dbReference>
<evidence type="ECO:0000259" key="9">
    <source>
        <dbReference type="Pfam" id="PF00483"/>
    </source>
</evidence>
<evidence type="ECO:0000256" key="7">
    <source>
        <dbReference type="ARBA" id="ARBA00023056"/>
    </source>
</evidence>
<dbReference type="InterPro" id="IPR011004">
    <property type="entry name" value="Trimer_LpxA-like_sf"/>
</dbReference>
<feature type="domain" description="Glucose-1-phosphate adenylyltransferase/Bifunctional protein GlmU-like C-terminal hexapeptide" evidence="10">
    <location>
        <begin position="296"/>
        <end position="370"/>
    </location>
</feature>
<dbReference type="GO" id="GO:0008878">
    <property type="term" value="F:glucose-1-phosphate adenylyltransferase activity"/>
    <property type="evidence" value="ECO:0007669"/>
    <property type="project" value="InterPro"/>
</dbReference>
<proteinExistence type="inferred from homology"/>
<gene>
    <name evidence="11" type="ORF">ENN98_05640</name>
</gene>
<dbReference type="PANTHER" id="PTHR43523:SF2">
    <property type="entry name" value="GLUCOSE-1-PHOSPHATE ADENYLYLTRANSFERASE"/>
    <property type="match status" value="1"/>
</dbReference>
<evidence type="ECO:0000256" key="1">
    <source>
        <dbReference type="ARBA" id="ARBA00010443"/>
    </source>
</evidence>
<evidence type="ECO:0000313" key="11">
    <source>
        <dbReference type="EMBL" id="HET98159.1"/>
    </source>
</evidence>
<name>A0A7C2XZP7_9BACT</name>
<accession>A0A7C2XZP7</accession>
<dbReference type="CDD" id="cd04651">
    <property type="entry name" value="LbH_G1P_AT_C"/>
    <property type="match status" value="1"/>
</dbReference>
<comment type="caution">
    <text evidence="11">The sequence shown here is derived from an EMBL/GenBank/DDBJ whole genome shotgun (WGS) entry which is preliminary data.</text>
</comment>
<dbReference type="EMBL" id="DSDS01000131">
    <property type="protein sequence ID" value="HET98159.1"/>
    <property type="molecule type" value="Genomic_DNA"/>
</dbReference>
<evidence type="ECO:0000259" key="10">
    <source>
        <dbReference type="Pfam" id="PF24894"/>
    </source>
</evidence>
<dbReference type="Pfam" id="PF24894">
    <property type="entry name" value="Hexapep_GlmU"/>
    <property type="match status" value="1"/>
</dbReference>
<dbReference type="PANTHER" id="PTHR43523">
    <property type="entry name" value="GLUCOSE-1-PHOSPHATE ADENYLYLTRANSFERASE-RELATED"/>
    <property type="match status" value="1"/>
</dbReference>
<keyword evidence="3" id="KW-0808">Transferase</keyword>
<evidence type="ECO:0000256" key="4">
    <source>
        <dbReference type="ARBA" id="ARBA00022695"/>
    </source>
</evidence>
<sequence length="420" mass="46582">MPKLKPKVLAVVLAGGRVDELSVLTAHRPKSAVPFGGFARVIDFALSNLLQSGLELVAVLSQYRSFSLINHIGIGASWDMIGRYRGVFVLPPYQGFGQSSWYRGSADAVRQNLDFIQFHEPETILIISGDHVYHMDYREIIDYHLQKDADCTMACVEVPATEAHRFGIAEIDGEDGARGGRVLQYQEKPAKSTFNQASMTVYCFKPNVLYALLEANAREDQSFEFGRDIIPRAMAARRRVYGYRFRGYWGYTRTLDEYWQTSMDLLGKTPKLPLDQWGLRTNLDHRGIRDYPPLRAGREAEIVNSLAYNGCRVEGRVENSILFPGVQVKAGAVVRDSILFFDNVVGRNCRLHKVIADVNVTLGEGVRVGAASGSGGGITVLGWNNEIPMGMKIGAGCTLYPDLGPEKMVRGVIADGEVVR</sequence>
<reference evidence="11" key="1">
    <citation type="journal article" date="2020" name="mSystems">
        <title>Genome- and Community-Level Interaction Insights into Carbon Utilization and Element Cycling Functions of Hydrothermarchaeota in Hydrothermal Sediment.</title>
        <authorList>
            <person name="Zhou Z."/>
            <person name="Liu Y."/>
            <person name="Xu W."/>
            <person name="Pan J."/>
            <person name="Luo Z.H."/>
            <person name="Li M."/>
        </authorList>
    </citation>
    <scope>NUCLEOTIDE SEQUENCE [LARGE SCALE GENOMIC DNA]</scope>
    <source>
        <strain evidence="11">SpSt-1224</strain>
    </source>
</reference>
<evidence type="ECO:0000256" key="6">
    <source>
        <dbReference type="ARBA" id="ARBA00022840"/>
    </source>
</evidence>
<keyword evidence="6" id="KW-0067">ATP-binding</keyword>